<dbReference type="AlphaFoldDB" id="A0A9X9M1B6"/>
<sequence length="20" mass="2380">MCSRCPYQESHPPHRNPNPE</sequence>
<gene>
    <name evidence="2" type="ORF">BN2614_LOCUS4</name>
</gene>
<dbReference type="Proteomes" id="UP000269945">
    <property type="component" value="Unassembled WGS sequence"/>
</dbReference>
<keyword evidence="3" id="KW-1185">Reference proteome</keyword>
<feature type="region of interest" description="Disordered" evidence="1">
    <location>
        <begin position="1"/>
        <end position="20"/>
    </location>
</feature>
<evidence type="ECO:0000256" key="1">
    <source>
        <dbReference type="SAM" id="MobiDB-lite"/>
    </source>
</evidence>
<accession>A0A9X9M1B6</accession>
<reference evidence="2 3" key="1">
    <citation type="submission" date="2018-10" db="EMBL/GenBank/DDBJ databases">
        <authorList>
            <person name="Ekblom R."/>
            <person name="Jareborg N."/>
        </authorList>
    </citation>
    <scope>NUCLEOTIDE SEQUENCE [LARGE SCALE GENOMIC DNA]</scope>
    <source>
        <tissue evidence="2">Muscle</tissue>
    </source>
</reference>
<evidence type="ECO:0000313" key="3">
    <source>
        <dbReference type="Proteomes" id="UP000269945"/>
    </source>
</evidence>
<dbReference type="EMBL" id="CYRY02036077">
    <property type="protein sequence ID" value="VCX15836.1"/>
    <property type="molecule type" value="Genomic_DNA"/>
</dbReference>
<organism evidence="2 3">
    <name type="scientific">Gulo gulo</name>
    <name type="common">Wolverine</name>
    <name type="synonym">Gluton</name>
    <dbReference type="NCBI Taxonomy" id="48420"/>
    <lineage>
        <taxon>Eukaryota</taxon>
        <taxon>Metazoa</taxon>
        <taxon>Chordata</taxon>
        <taxon>Craniata</taxon>
        <taxon>Vertebrata</taxon>
        <taxon>Euteleostomi</taxon>
        <taxon>Mammalia</taxon>
        <taxon>Eutheria</taxon>
        <taxon>Laurasiatheria</taxon>
        <taxon>Carnivora</taxon>
        <taxon>Caniformia</taxon>
        <taxon>Musteloidea</taxon>
        <taxon>Mustelidae</taxon>
        <taxon>Guloninae</taxon>
        <taxon>Gulo</taxon>
    </lineage>
</organism>
<protein>
    <submittedName>
        <fullName evidence="2">Uncharacterized protein</fullName>
    </submittedName>
</protein>
<name>A0A9X9M1B6_GULGU</name>
<proteinExistence type="predicted"/>
<comment type="caution">
    <text evidence="2">The sequence shown here is derived from an EMBL/GenBank/DDBJ whole genome shotgun (WGS) entry which is preliminary data.</text>
</comment>
<evidence type="ECO:0000313" key="2">
    <source>
        <dbReference type="EMBL" id="VCX15836.1"/>
    </source>
</evidence>